<accession>A0A1N7IW43</accession>
<evidence type="ECO:0000313" key="1">
    <source>
        <dbReference type="EMBL" id="SIS41322.1"/>
    </source>
</evidence>
<protein>
    <submittedName>
        <fullName evidence="1">Uncharacterized protein</fullName>
    </submittedName>
</protein>
<gene>
    <name evidence="1" type="ORF">SAMN05421639_104659</name>
</gene>
<dbReference type="AlphaFoldDB" id="A0A1N7IW43"/>
<dbReference type="Proteomes" id="UP000186373">
    <property type="component" value="Unassembled WGS sequence"/>
</dbReference>
<keyword evidence="2" id="KW-1185">Reference proteome</keyword>
<name>A0A1N7IW43_9FLAO</name>
<dbReference type="EMBL" id="FTNY01000004">
    <property type="protein sequence ID" value="SIS41322.1"/>
    <property type="molecule type" value="Genomic_DNA"/>
</dbReference>
<evidence type="ECO:0000313" key="2">
    <source>
        <dbReference type="Proteomes" id="UP000186373"/>
    </source>
</evidence>
<organism evidence="1 2">
    <name type="scientific">Chryseobacterium shigense</name>
    <dbReference type="NCBI Taxonomy" id="297244"/>
    <lineage>
        <taxon>Bacteria</taxon>
        <taxon>Pseudomonadati</taxon>
        <taxon>Bacteroidota</taxon>
        <taxon>Flavobacteriia</taxon>
        <taxon>Flavobacteriales</taxon>
        <taxon>Weeksellaceae</taxon>
        <taxon>Chryseobacterium group</taxon>
        <taxon>Chryseobacterium</taxon>
    </lineage>
</organism>
<reference evidence="2" key="1">
    <citation type="submission" date="2017-01" db="EMBL/GenBank/DDBJ databases">
        <authorList>
            <person name="Varghese N."/>
            <person name="Submissions S."/>
        </authorList>
    </citation>
    <scope>NUCLEOTIDE SEQUENCE [LARGE SCALE GENOMIC DNA]</scope>
    <source>
        <strain evidence="2">DSM 17126</strain>
    </source>
</reference>
<sequence length="168" mass="19101">MAFSGGCIDLAHEISLYLLISTSHMEIKVTVKQLGRKHPILSEQKLDIASNDLKISLEHLLKLIVQQQVEVFNVQSFELEDTDYAKMPSENYLNILTDTGKAGFGSIYNEKKANLQKAQENAVQAFEDGMFAIFYNDEQLENLSETIDLSLEHTFTFIRLTFLAGSYW</sequence>
<proteinExistence type="predicted"/>